<dbReference type="Proteomes" id="UP000000763">
    <property type="component" value="Chromosome 7"/>
</dbReference>
<sequence length="84" mass="9061">MAVNRRSRGERCGAGRQGLGSGEGSTDQAPAVVLIKSSGSDAPMGRGGCVRWRAEEVAAQGKQRREESDRGFEVGWWAARKAQW</sequence>
<dbReference type="AlphaFoldDB" id="Q8H3A8"/>
<accession>Q8H3A8</accession>
<feature type="region of interest" description="Disordered" evidence="1">
    <location>
        <begin position="1"/>
        <end position="29"/>
    </location>
</feature>
<evidence type="ECO:0000313" key="3">
    <source>
        <dbReference type="EMBL" id="BAD31422.1"/>
    </source>
</evidence>
<reference evidence="3" key="2">
    <citation type="submission" date="2002-06" db="EMBL/GenBank/DDBJ databases">
        <title>Oryza sativa nipponbare(GA3) genomic DNA, chromosome 7, PAC clone:P0404G11.</title>
        <authorList>
            <person name="Sasaki T."/>
            <person name="Matsumoto T."/>
            <person name="Katayose Y."/>
        </authorList>
    </citation>
    <scope>NUCLEOTIDE SEQUENCE</scope>
</reference>
<reference evidence="2" key="1">
    <citation type="submission" date="2002-05" db="EMBL/GenBank/DDBJ databases">
        <title>Oryza sativa nipponbare(GA3) genomic DNA, chromosome 7, PAC clone:P0473C09.</title>
        <authorList>
            <person name="Sasaki T."/>
            <person name="Matsumoto T."/>
            <person name="Katayose Y."/>
        </authorList>
    </citation>
    <scope>NUCLEOTIDE SEQUENCE</scope>
</reference>
<name>Q8H3A8_ORYSJ</name>
<dbReference type="EMBL" id="AP005188">
    <property type="protein sequence ID" value="BAC20847.1"/>
    <property type="molecule type" value="Genomic_DNA"/>
</dbReference>
<reference evidence="4" key="4">
    <citation type="journal article" date="2008" name="Nucleic Acids Res.">
        <title>The rice annotation project database (RAP-DB): 2008 update.</title>
        <authorList>
            <consortium name="The rice annotation project (RAP)"/>
        </authorList>
    </citation>
    <scope>GENOME REANNOTATION</scope>
    <source>
        <strain evidence="4">cv. Nipponbare</strain>
    </source>
</reference>
<reference evidence="4" key="3">
    <citation type="journal article" date="2005" name="Nature">
        <title>The map-based sequence of the rice genome.</title>
        <authorList>
            <consortium name="International rice genome sequencing project (IRGSP)"/>
            <person name="Matsumoto T."/>
            <person name="Wu J."/>
            <person name="Kanamori H."/>
            <person name="Katayose Y."/>
            <person name="Fujisawa M."/>
            <person name="Namiki N."/>
            <person name="Mizuno H."/>
            <person name="Yamamoto K."/>
            <person name="Antonio B.A."/>
            <person name="Baba T."/>
            <person name="Sakata K."/>
            <person name="Nagamura Y."/>
            <person name="Aoki H."/>
            <person name="Arikawa K."/>
            <person name="Arita K."/>
            <person name="Bito T."/>
            <person name="Chiden Y."/>
            <person name="Fujitsuka N."/>
            <person name="Fukunaka R."/>
            <person name="Hamada M."/>
            <person name="Harada C."/>
            <person name="Hayashi A."/>
            <person name="Hijishita S."/>
            <person name="Honda M."/>
            <person name="Hosokawa S."/>
            <person name="Ichikawa Y."/>
            <person name="Idonuma A."/>
            <person name="Iijima M."/>
            <person name="Ikeda M."/>
            <person name="Ikeno M."/>
            <person name="Ito K."/>
            <person name="Ito S."/>
            <person name="Ito T."/>
            <person name="Ito Y."/>
            <person name="Ito Y."/>
            <person name="Iwabuchi A."/>
            <person name="Kamiya K."/>
            <person name="Karasawa W."/>
            <person name="Kurita K."/>
            <person name="Katagiri S."/>
            <person name="Kikuta A."/>
            <person name="Kobayashi H."/>
            <person name="Kobayashi N."/>
            <person name="Machita K."/>
            <person name="Maehara T."/>
            <person name="Masukawa M."/>
            <person name="Mizubayashi T."/>
            <person name="Mukai Y."/>
            <person name="Nagasaki H."/>
            <person name="Nagata Y."/>
            <person name="Naito S."/>
            <person name="Nakashima M."/>
            <person name="Nakama Y."/>
            <person name="Nakamichi Y."/>
            <person name="Nakamura M."/>
            <person name="Meguro A."/>
            <person name="Negishi M."/>
            <person name="Ohta I."/>
            <person name="Ohta T."/>
            <person name="Okamoto M."/>
            <person name="Ono N."/>
            <person name="Saji S."/>
            <person name="Sakaguchi M."/>
            <person name="Sakai K."/>
            <person name="Shibata M."/>
            <person name="Shimokawa T."/>
            <person name="Song J."/>
            <person name="Takazaki Y."/>
            <person name="Terasawa K."/>
            <person name="Tsugane M."/>
            <person name="Tsuji K."/>
            <person name="Ueda S."/>
            <person name="Waki K."/>
            <person name="Yamagata H."/>
            <person name="Yamamoto M."/>
            <person name="Yamamoto S."/>
            <person name="Yamane H."/>
            <person name="Yoshiki S."/>
            <person name="Yoshihara R."/>
            <person name="Yukawa K."/>
            <person name="Zhong H."/>
            <person name="Yano M."/>
            <person name="Yuan Q."/>
            <person name="Ouyang S."/>
            <person name="Liu J."/>
            <person name="Jones K.M."/>
            <person name="Gansberger K."/>
            <person name="Moffat K."/>
            <person name="Hill J."/>
            <person name="Bera J."/>
            <person name="Fadrosh D."/>
            <person name="Jin S."/>
            <person name="Johri S."/>
            <person name="Kim M."/>
            <person name="Overton L."/>
            <person name="Reardon M."/>
            <person name="Tsitrin T."/>
            <person name="Vuong H."/>
            <person name="Weaver B."/>
            <person name="Ciecko A."/>
            <person name="Tallon L."/>
            <person name="Jackson J."/>
            <person name="Pai G."/>
            <person name="Aken S.V."/>
            <person name="Utterback T."/>
            <person name="Reidmuller S."/>
            <person name="Feldblyum T."/>
            <person name="Hsiao J."/>
            <person name="Zismann V."/>
            <person name="Iobst S."/>
            <person name="de Vazeille A.R."/>
            <person name="Buell C.R."/>
            <person name="Ying K."/>
            <person name="Li Y."/>
            <person name="Lu T."/>
            <person name="Huang Y."/>
            <person name="Zhao Q."/>
            <person name="Feng Q."/>
            <person name="Zhang L."/>
            <person name="Zhu J."/>
            <person name="Weng Q."/>
            <person name="Mu J."/>
            <person name="Lu Y."/>
            <person name="Fan D."/>
            <person name="Liu Y."/>
            <person name="Guan J."/>
            <person name="Zhang Y."/>
            <person name="Yu S."/>
            <person name="Liu X."/>
            <person name="Zhang Y."/>
            <person name="Hong G."/>
            <person name="Han B."/>
            <person name="Choisne N."/>
            <person name="Demange N."/>
            <person name="Orjeda G."/>
            <person name="Samain S."/>
            <person name="Cattolico L."/>
            <person name="Pelletier E."/>
            <person name="Couloux A."/>
            <person name="Segurens B."/>
            <person name="Wincker P."/>
            <person name="D'Hont A."/>
            <person name="Scarpelli C."/>
            <person name="Weissenbach J."/>
            <person name="Salanoubat M."/>
            <person name="Quetier F."/>
            <person name="Yu Y."/>
            <person name="Kim H.R."/>
            <person name="Rambo T."/>
            <person name="Currie J."/>
            <person name="Collura K."/>
            <person name="Luo M."/>
            <person name="Yang T."/>
            <person name="Ammiraju J.S.S."/>
            <person name="Engler F."/>
            <person name="Soderlund C."/>
            <person name="Wing R.A."/>
            <person name="Palmer L.E."/>
            <person name="de la Bastide M."/>
            <person name="Spiegel L."/>
            <person name="Nascimento L."/>
            <person name="Zutavern T."/>
            <person name="O'Shaughnessy A."/>
            <person name="Dike S."/>
            <person name="Dedhia N."/>
            <person name="Preston R."/>
            <person name="Balija V."/>
            <person name="McCombie W.R."/>
            <person name="Chow T."/>
            <person name="Chen H."/>
            <person name="Chung M."/>
            <person name="Chen C."/>
            <person name="Shaw J."/>
            <person name="Wu H."/>
            <person name="Hsiao K."/>
            <person name="Chao Y."/>
            <person name="Chu M."/>
            <person name="Cheng C."/>
            <person name="Hour A."/>
            <person name="Lee P."/>
            <person name="Lin S."/>
            <person name="Lin Y."/>
            <person name="Liou J."/>
            <person name="Liu S."/>
            <person name="Hsing Y."/>
            <person name="Raghuvanshi S."/>
            <person name="Mohanty A."/>
            <person name="Bharti A.K."/>
            <person name="Gaur A."/>
            <person name="Gupta V."/>
            <person name="Kumar D."/>
            <person name="Ravi V."/>
            <person name="Vij S."/>
            <person name="Kapur A."/>
            <person name="Khurana P."/>
            <person name="Khurana P."/>
            <person name="Khurana J.P."/>
            <person name="Tyagi A.K."/>
            <person name="Gaikwad K."/>
            <person name="Singh A."/>
            <person name="Dalal V."/>
            <person name="Srivastava S."/>
            <person name="Dixit A."/>
            <person name="Pal A.K."/>
            <person name="Ghazi I.A."/>
            <person name="Yadav M."/>
            <person name="Pandit A."/>
            <person name="Bhargava A."/>
            <person name="Sureshbabu K."/>
            <person name="Batra K."/>
            <person name="Sharma T.R."/>
            <person name="Mohapatra T."/>
            <person name="Singh N.K."/>
            <person name="Messing J."/>
            <person name="Nelson A.B."/>
            <person name="Fuks G."/>
            <person name="Kavchok S."/>
            <person name="Keizer G."/>
            <person name="Linton E."/>
            <person name="Llaca V."/>
            <person name="Song R."/>
            <person name="Tanyolac B."/>
            <person name="Young S."/>
            <person name="Ho-Il K."/>
            <person name="Hahn J.H."/>
            <person name="Sangsakoo G."/>
            <person name="Vanavichit A."/>
            <person name="de Mattos Luiz.A.T."/>
            <person name="Zimmer P.D."/>
            <person name="Malone G."/>
            <person name="Dellagostin O."/>
            <person name="de Oliveira A.C."/>
            <person name="Bevan M."/>
            <person name="Bancroft I."/>
            <person name="Minx P."/>
            <person name="Cordum H."/>
            <person name="Wilson R."/>
            <person name="Cheng Z."/>
            <person name="Jin W."/>
            <person name="Jiang J."/>
            <person name="Leong S.A."/>
            <person name="Iwama H."/>
            <person name="Gojobori T."/>
            <person name="Itoh T."/>
            <person name="Niimura Y."/>
            <person name="Fujii Y."/>
            <person name="Habara T."/>
            <person name="Sakai H."/>
            <person name="Sato Y."/>
            <person name="Wilson G."/>
            <person name="Kumar K."/>
            <person name="McCouch S."/>
            <person name="Juretic N."/>
            <person name="Hoen D."/>
            <person name="Wright S."/>
            <person name="Bruskiewich R."/>
            <person name="Bureau T."/>
            <person name="Miyao A."/>
            <person name="Hirochika H."/>
            <person name="Nishikawa T."/>
            <person name="Kadowaki K."/>
            <person name="Sugiura M."/>
            <person name="Burr B."/>
            <person name="Sasaki T."/>
        </authorList>
    </citation>
    <scope>NUCLEOTIDE SEQUENCE [LARGE SCALE GENOMIC DNA]</scope>
    <source>
        <strain evidence="4">cv. Nipponbare</strain>
    </source>
</reference>
<evidence type="ECO:0000313" key="2">
    <source>
        <dbReference type="EMBL" id="BAC20847.1"/>
    </source>
</evidence>
<organism evidence="2 4">
    <name type="scientific">Oryza sativa subsp. japonica</name>
    <name type="common">Rice</name>
    <dbReference type="NCBI Taxonomy" id="39947"/>
    <lineage>
        <taxon>Eukaryota</taxon>
        <taxon>Viridiplantae</taxon>
        <taxon>Streptophyta</taxon>
        <taxon>Embryophyta</taxon>
        <taxon>Tracheophyta</taxon>
        <taxon>Spermatophyta</taxon>
        <taxon>Magnoliopsida</taxon>
        <taxon>Liliopsida</taxon>
        <taxon>Poales</taxon>
        <taxon>Poaceae</taxon>
        <taxon>BOP clade</taxon>
        <taxon>Oryzoideae</taxon>
        <taxon>Oryzeae</taxon>
        <taxon>Oryzinae</taxon>
        <taxon>Oryza</taxon>
        <taxon>Oryza sativa</taxon>
    </lineage>
</organism>
<evidence type="ECO:0000256" key="1">
    <source>
        <dbReference type="SAM" id="MobiDB-lite"/>
    </source>
</evidence>
<evidence type="ECO:0000313" key="4">
    <source>
        <dbReference type="Proteomes" id="UP000000763"/>
    </source>
</evidence>
<gene>
    <name evidence="2" type="primary">P0473C09.130</name>
    <name evidence="3" type="synonym">P0404G11.118</name>
</gene>
<protein>
    <submittedName>
        <fullName evidence="2">Uncharacterized protein</fullName>
    </submittedName>
</protein>
<dbReference type="EMBL" id="AP005448">
    <property type="protein sequence ID" value="BAD31422.1"/>
    <property type="molecule type" value="Genomic_DNA"/>
</dbReference>
<proteinExistence type="predicted"/>